<keyword evidence="2" id="KW-1185">Reference proteome</keyword>
<sequence>MSDSDRHVFAKEVDELVRNFELLRPYKRDSSAKFQQAKRDLDGMVEKIRVQNDEDRETLIRLRLRFTSLGTAMARARANDDRGVLYEINRELHEIPIRFHGIAAEMVSMAADINKISGLVIEQ</sequence>
<proteinExistence type="predicted"/>
<evidence type="ECO:0000313" key="2">
    <source>
        <dbReference type="Proteomes" id="UP000297814"/>
    </source>
</evidence>
<name>A0A4Z1GLN7_9HELO</name>
<organism evidence="1 2">
    <name type="scientific">Botrytis hyacinthi</name>
    <dbReference type="NCBI Taxonomy" id="278943"/>
    <lineage>
        <taxon>Eukaryota</taxon>
        <taxon>Fungi</taxon>
        <taxon>Dikarya</taxon>
        <taxon>Ascomycota</taxon>
        <taxon>Pezizomycotina</taxon>
        <taxon>Leotiomycetes</taxon>
        <taxon>Helotiales</taxon>
        <taxon>Sclerotiniaceae</taxon>
        <taxon>Botrytis</taxon>
    </lineage>
</organism>
<evidence type="ECO:0000313" key="1">
    <source>
        <dbReference type="EMBL" id="TGO34753.1"/>
    </source>
</evidence>
<protein>
    <submittedName>
        <fullName evidence="1">Uncharacterized protein</fullName>
    </submittedName>
</protein>
<comment type="caution">
    <text evidence="1">The sequence shown here is derived from an EMBL/GenBank/DDBJ whole genome shotgun (WGS) entry which is preliminary data.</text>
</comment>
<dbReference type="EMBL" id="PQXK01000183">
    <property type="protein sequence ID" value="TGO34753.1"/>
    <property type="molecule type" value="Genomic_DNA"/>
</dbReference>
<accession>A0A4Z1GLN7</accession>
<reference evidence="1 2" key="1">
    <citation type="submission" date="2017-12" db="EMBL/GenBank/DDBJ databases">
        <title>Comparative genomics of Botrytis spp.</title>
        <authorList>
            <person name="Valero-Jimenez C.A."/>
            <person name="Tapia P."/>
            <person name="Veloso J."/>
            <person name="Silva-Moreno E."/>
            <person name="Staats M."/>
            <person name="Valdes J.H."/>
            <person name="Van Kan J.A.L."/>
        </authorList>
    </citation>
    <scope>NUCLEOTIDE SEQUENCE [LARGE SCALE GENOMIC DNA]</scope>
    <source>
        <strain evidence="1 2">Bh0001</strain>
    </source>
</reference>
<dbReference type="AlphaFoldDB" id="A0A4Z1GLN7"/>
<dbReference type="Proteomes" id="UP000297814">
    <property type="component" value="Unassembled WGS sequence"/>
</dbReference>
<gene>
    <name evidence="1" type="ORF">BHYA_0183g00050</name>
</gene>